<feature type="transmembrane region" description="Helical" evidence="1">
    <location>
        <begin position="49"/>
        <end position="69"/>
    </location>
</feature>
<keyword evidence="1" id="KW-0812">Transmembrane</keyword>
<evidence type="ECO:0000256" key="1">
    <source>
        <dbReference type="SAM" id="Phobius"/>
    </source>
</evidence>
<dbReference type="RefSeq" id="WP_379515636.1">
    <property type="nucleotide sequence ID" value="NZ_JBHSPA010000023.1"/>
</dbReference>
<dbReference type="Proteomes" id="UP001596058">
    <property type="component" value="Unassembled WGS sequence"/>
</dbReference>
<sequence length="136" mass="14874">MSVVAWGLGAFGLAMASFDLYRVRTGRLLGRWVREAGPAAARQRSVRRFVYAGLLATLAAVIGVLDLRLAEALPVMLLGAALGVAHSVTDLVLWVKASRTWEQIQRSAPQSQLYDENQLDLGAGAAATNRRRRWSR</sequence>
<feature type="transmembrane region" description="Helical" evidence="1">
    <location>
        <begin position="75"/>
        <end position="95"/>
    </location>
</feature>
<evidence type="ECO:0000313" key="2">
    <source>
        <dbReference type="EMBL" id="MFC5826130.1"/>
    </source>
</evidence>
<evidence type="ECO:0000313" key="3">
    <source>
        <dbReference type="Proteomes" id="UP001596058"/>
    </source>
</evidence>
<keyword evidence="1" id="KW-0472">Membrane</keyword>
<accession>A0ABW1CK49</accession>
<keyword evidence="1" id="KW-1133">Transmembrane helix</keyword>
<protein>
    <submittedName>
        <fullName evidence="2">Uncharacterized protein</fullName>
    </submittedName>
</protein>
<name>A0ABW1CK49_9ACTN</name>
<gene>
    <name evidence="2" type="ORF">ACFPZ3_19865</name>
</gene>
<organism evidence="2 3">
    <name type="scientific">Nonomuraea insulae</name>
    <dbReference type="NCBI Taxonomy" id="1616787"/>
    <lineage>
        <taxon>Bacteria</taxon>
        <taxon>Bacillati</taxon>
        <taxon>Actinomycetota</taxon>
        <taxon>Actinomycetes</taxon>
        <taxon>Streptosporangiales</taxon>
        <taxon>Streptosporangiaceae</taxon>
        <taxon>Nonomuraea</taxon>
    </lineage>
</organism>
<keyword evidence="3" id="KW-1185">Reference proteome</keyword>
<reference evidence="3" key="1">
    <citation type="journal article" date="2019" name="Int. J. Syst. Evol. Microbiol.">
        <title>The Global Catalogue of Microorganisms (GCM) 10K type strain sequencing project: providing services to taxonomists for standard genome sequencing and annotation.</title>
        <authorList>
            <consortium name="The Broad Institute Genomics Platform"/>
            <consortium name="The Broad Institute Genome Sequencing Center for Infectious Disease"/>
            <person name="Wu L."/>
            <person name="Ma J."/>
        </authorList>
    </citation>
    <scope>NUCLEOTIDE SEQUENCE [LARGE SCALE GENOMIC DNA]</scope>
    <source>
        <strain evidence="3">CCUG 53903</strain>
    </source>
</reference>
<dbReference type="EMBL" id="JBHSPA010000023">
    <property type="protein sequence ID" value="MFC5826130.1"/>
    <property type="molecule type" value="Genomic_DNA"/>
</dbReference>
<feature type="transmembrane region" description="Helical" evidence="1">
    <location>
        <begin position="6"/>
        <end position="23"/>
    </location>
</feature>
<proteinExistence type="predicted"/>
<comment type="caution">
    <text evidence="2">The sequence shown here is derived from an EMBL/GenBank/DDBJ whole genome shotgun (WGS) entry which is preliminary data.</text>
</comment>